<dbReference type="Pfam" id="PF00560">
    <property type="entry name" value="LRR_1"/>
    <property type="match status" value="1"/>
</dbReference>
<protein>
    <recommendedName>
        <fullName evidence="2">non-specific serine/threonine protein kinase</fullName>
        <ecNumber evidence="2">2.7.11.1</ecNumber>
    </recommendedName>
</protein>
<keyword evidence="5" id="KW-0808">Transferase</keyword>
<dbReference type="Gene3D" id="3.30.200.20">
    <property type="entry name" value="Phosphorylase Kinase, domain 1"/>
    <property type="match status" value="1"/>
</dbReference>
<accession>A0AAD8MQJ0</accession>
<feature type="binding site" evidence="16">
    <location>
        <position position="283"/>
    </location>
    <ligand>
        <name>ATP</name>
        <dbReference type="ChEBI" id="CHEBI:30616"/>
    </ligand>
</feature>
<dbReference type="GO" id="GO:0005524">
    <property type="term" value="F:ATP binding"/>
    <property type="evidence" value="ECO:0007669"/>
    <property type="project" value="UniProtKB-UniRule"/>
</dbReference>
<evidence type="ECO:0000313" key="19">
    <source>
        <dbReference type="EMBL" id="KAK1381347.1"/>
    </source>
</evidence>
<gene>
    <name evidence="19" type="ORF">POM88_028091</name>
</gene>
<reference evidence="19" key="2">
    <citation type="submission" date="2023-05" db="EMBL/GenBank/DDBJ databases">
        <authorList>
            <person name="Schelkunov M.I."/>
        </authorList>
    </citation>
    <scope>NUCLEOTIDE SEQUENCE</scope>
    <source>
        <strain evidence="19">Hsosn_3</strain>
        <tissue evidence="19">Leaf</tissue>
    </source>
</reference>
<keyword evidence="11 16" id="KW-0067">ATP-binding</keyword>
<evidence type="ECO:0000256" key="15">
    <source>
        <dbReference type="ARBA" id="ARBA00048679"/>
    </source>
</evidence>
<dbReference type="PROSITE" id="PS00107">
    <property type="entry name" value="PROTEIN_KINASE_ATP"/>
    <property type="match status" value="1"/>
</dbReference>
<dbReference type="InterPro" id="IPR051420">
    <property type="entry name" value="Ser_Thr_Kinases_DiverseReg"/>
</dbReference>
<evidence type="ECO:0000256" key="17">
    <source>
        <dbReference type="SAM" id="SignalP"/>
    </source>
</evidence>
<keyword evidence="6" id="KW-0812">Transmembrane</keyword>
<dbReference type="GO" id="GO:0016020">
    <property type="term" value="C:membrane"/>
    <property type="evidence" value="ECO:0007669"/>
    <property type="project" value="UniProtKB-SubCell"/>
</dbReference>
<feature type="chain" id="PRO_5042060822" description="non-specific serine/threonine protein kinase" evidence="17">
    <location>
        <begin position="22"/>
        <end position="421"/>
    </location>
</feature>
<dbReference type="InterPro" id="IPR055414">
    <property type="entry name" value="LRR_R13L4/SHOC2-like"/>
</dbReference>
<dbReference type="InterPro" id="IPR000719">
    <property type="entry name" value="Prot_kinase_dom"/>
</dbReference>
<dbReference type="SUPFAM" id="SSF52058">
    <property type="entry name" value="L domain-like"/>
    <property type="match status" value="1"/>
</dbReference>
<dbReference type="InterPro" id="IPR011009">
    <property type="entry name" value="Kinase-like_dom_sf"/>
</dbReference>
<dbReference type="InterPro" id="IPR032675">
    <property type="entry name" value="LRR_dom_sf"/>
</dbReference>
<reference evidence="19" key="1">
    <citation type="submission" date="2023-02" db="EMBL/GenBank/DDBJ databases">
        <title>Genome of toxic invasive species Heracleum sosnowskyi carries increased number of genes despite the absence of recent whole-genome duplications.</title>
        <authorList>
            <person name="Schelkunov M."/>
            <person name="Shtratnikova V."/>
            <person name="Makarenko M."/>
            <person name="Klepikova A."/>
            <person name="Omelchenko D."/>
            <person name="Novikova G."/>
            <person name="Obukhova E."/>
            <person name="Bogdanov V."/>
            <person name="Penin A."/>
            <person name="Logacheva M."/>
        </authorList>
    </citation>
    <scope>NUCLEOTIDE SEQUENCE</scope>
    <source>
        <strain evidence="19">Hsosn_3</strain>
        <tissue evidence="19">Leaf</tissue>
    </source>
</reference>
<evidence type="ECO:0000256" key="13">
    <source>
        <dbReference type="ARBA" id="ARBA00023136"/>
    </source>
</evidence>
<dbReference type="PRINTS" id="PR00019">
    <property type="entry name" value="LEURICHRPT"/>
</dbReference>
<keyword evidence="20" id="KW-1185">Reference proteome</keyword>
<evidence type="ECO:0000256" key="10">
    <source>
        <dbReference type="ARBA" id="ARBA00022777"/>
    </source>
</evidence>
<comment type="subcellular location">
    <subcellularLocation>
        <location evidence="1">Membrane</location>
    </subcellularLocation>
</comment>
<keyword evidence="10" id="KW-0418">Kinase</keyword>
<keyword evidence="8" id="KW-0677">Repeat</keyword>
<dbReference type="PANTHER" id="PTHR48005:SF16">
    <property type="entry name" value="MDIS1-INTERACTING RECEPTOR LIKE KINASE 2-LIKE ISOFORM X1"/>
    <property type="match status" value="1"/>
</dbReference>
<dbReference type="GO" id="GO:0004674">
    <property type="term" value="F:protein serine/threonine kinase activity"/>
    <property type="evidence" value="ECO:0007669"/>
    <property type="project" value="UniProtKB-KW"/>
</dbReference>
<dbReference type="Gene3D" id="1.10.510.10">
    <property type="entry name" value="Transferase(Phosphotransferase) domain 1"/>
    <property type="match status" value="1"/>
</dbReference>
<feature type="domain" description="Protein kinase" evidence="18">
    <location>
        <begin position="255"/>
        <end position="421"/>
    </location>
</feature>
<evidence type="ECO:0000256" key="8">
    <source>
        <dbReference type="ARBA" id="ARBA00022737"/>
    </source>
</evidence>
<evidence type="ECO:0000256" key="2">
    <source>
        <dbReference type="ARBA" id="ARBA00012513"/>
    </source>
</evidence>
<organism evidence="19 20">
    <name type="scientific">Heracleum sosnowskyi</name>
    <dbReference type="NCBI Taxonomy" id="360622"/>
    <lineage>
        <taxon>Eukaryota</taxon>
        <taxon>Viridiplantae</taxon>
        <taxon>Streptophyta</taxon>
        <taxon>Embryophyta</taxon>
        <taxon>Tracheophyta</taxon>
        <taxon>Spermatophyta</taxon>
        <taxon>Magnoliopsida</taxon>
        <taxon>eudicotyledons</taxon>
        <taxon>Gunneridae</taxon>
        <taxon>Pentapetalae</taxon>
        <taxon>asterids</taxon>
        <taxon>campanulids</taxon>
        <taxon>Apiales</taxon>
        <taxon>Apiaceae</taxon>
        <taxon>Apioideae</taxon>
        <taxon>apioid superclade</taxon>
        <taxon>Tordylieae</taxon>
        <taxon>Tordyliinae</taxon>
        <taxon>Heracleum</taxon>
    </lineage>
</organism>
<keyword evidence="3" id="KW-0723">Serine/threonine-protein kinase</keyword>
<evidence type="ECO:0000256" key="5">
    <source>
        <dbReference type="ARBA" id="ARBA00022679"/>
    </source>
</evidence>
<evidence type="ECO:0000256" key="11">
    <source>
        <dbReference type="ARBA" id="ARBA00022840"/>
    </source>
</evidence>
<name>A0AAD8MQJ0_9APIA</name>
<proteinExistence type="predicted"/>
<dbReference type="PROSITE" id="PS50011">
    <property type="entry name" value="PROTEIN_KINASE_DOM"/>
    <property type="match status" value="1"/>
</dbReference>
<dbReference type="PANTHER" id="PTHR48005">
    <property type="entry name" value="LEUCINE RICH REPEAT KINASE 2"/>
    <property type="match status" value="1"/>
</dbReference>
<keyword evidence="7 17" id="KW-0732">Signal</keyword>
<evidence type="ECO:0000256" key="14">
    <source>
        <dbReference type="ARBA" id="ARBA00047899"/>
    </source>
</evidence>
<comment type="caution">
    <text evidence="19">The sequence shown here is derived from an EMBL/GenBank/DDBJ whole genome shotgun (WGS) entry which is preliminary data.</text>
</comment>
<evidence type="ECO:0000256" key="1">
    <source>
        <dbReference type="ARBA" id="ARBA00004370"/>
    </source>
</evidence>
<evidence type="ECO:0000256" key="16">
    <source>
        <dbReference type="PROSITE-ProRule" id="PRU10141"/>
    </source>
</evidence>
<dbReference type="InterPro" id="IPR001611">
    <property type="entry name" value="Leu-rich_rpt"/>
</dbReference>
<evidence type="ECO:0000256" key="3">
    <source>
        <dbReference type="ARBA" id="ARBA00022527"/>
    </source>
</evidence>
<evidence type="ECO:0000256" key="6">
    <source>
        <dbReference type="ARBA" id="ARBA00022692"/>
    </source>
</evidence>
<dbReference type="SUPFAM" id="SSF56112">
    <property type="entry name" value="Protein kinase-like (PK-like)"/>
    <property type="match status" value="1"/>
</dbReference>
<keyword evidence="12" id="KW-1133">Transmembrane helix</keyword>
<dbReference type="EC" id="2.7.11.1" evidence="2"/>
<dbReference type="Pfam" id="PF23598">
    <property type="entry name" value="LRR_14"/>
    <property type="match status" value="1"/>
</dbReference>
<evidence type="ECO:0000256" key="12">
    <source>
        <dbReference type="ARBA" id="ARBA00022989"/>
    </source>
</evidence>
<sequence>MASFSCTIYILQLVILSLAVAEDAHNSSSIEREALLSTGWWDFRIFPSNIATHHCKWEGIHCNKAGKVISIHLNSFFINDELGRLNFSSFPYLQTLDLSFCDLNGSIPYQIGMLSKLNYLSLHNNYLTGELPSSYGNLIQLQTLDLSYCGLDGSIPYQIGMLSKLKDLSLQNNHLTGKLCNLVRLDLSGNQLKGEVPIALGSLTELNYLNLSYNRLTGSIPVFKNCGSLLEIDLSQNMLSGHIPEGFGNCSSLECWKIYCIGTGGYGSVYEARLPRGKTVALKKLHRLEAEEPAFDRSFKNEVHILSSMRHKNIMKLYGFFLYSRCMFLVFEYMEKGSLLCALREDAHAMELDWNPDSSNHTMVAGTYGYIAPELAYTMVINEKCDVYSFGVVALERSEMKSKSLPPDTFLPEQTVECLGP</sequence>
<comment type="catalytic activity">
    <reaction evidence="14">
        <text>L-threonyl-[protein] + ATP = O-phospho-L-threonyl-[protein] + ADP + H(+)</text>
        <dbReference type="Rhea" id="RHEA:46608"/>
        <dbReference type="Rhea" id="RHEA-COMP:11060"/>
        <dbReference type="Rhea" id="RHEA-COMP:11605"/>
        <dbReference type="ChEBI" id="CHEBI:15378"/>
        <dbReference type="ChEBI" id="CHEBI:30013"/>
        <dbReference type="ChEBI" id="CHEBI:30616"/>
        <dbReference type="ChEBI" id="CHEBI:61977"/>
        <dbReference type="ChEBI" id="CHEBI:456216"/>
        <dbReference type="EC" id="2.7.11.1"/>
    </reaction>
</comment>
<dbReference type="AlphaFoldDB" id="A0AAD8MQJ0"/>
<evidence type="ECO:0000256" key="7">
    <source>
        <dbReference type="ARBA" id="ARBA00022729"/>
    </source>
</evidence>
<dbReference type="Gene3D" id="3.80.10.10">
    <property type="entry name" value="Ribonuclease Inhibitor"/>
    <property type="match status" value="2"/>
</dbReference>
<dbReference type="Proteomes" id="UP001237642">
    <property type="component" value="Unassembled WGS sequence"/>
</dbReference>
<keyword evidence="4" id="KW-0433">Leucine-rich repeat</keyword>
<keyword evidence="9 16" id="KW-0547">Nucleotide-binding</keyword>
<evidence type="ECO:0000259" key="18">
    <source>
        <dbReference type="PROSITE" id="PS50011"/>
    </source>
</evidence>
<feature type="signal peptide" evidence="17">
    <location>
        <begin position="1"/>
        <end position="21"/>
    </location>
</feature>
<dbReference type="FunFam" id="3.80.10.10:FF:000383">
    <property type="entry name" value="Leucine-rich repeat receptor protein kinase EMS1"/>
    <property type="match status" value="1"/>
</dbReference>
<evidence type="ECO:0000313" key="20">
    <source>
        <dbReference type="Proteomes" id="UP001237642"/>
    </source>
</evidence>
<dbReference type="EMBL" id="JAUIZM010000006">
    <property type="protein sequence ID" value="KAK1381347.1"/>
    <property type="molecule type" value="Genomic_DNA"/>
</dbReference>
<evidence type="ECO:0000256" key="4">
    <source>
        <dbReference type="ARBA" id="ARBA00022614"/>
    </source>
</evidence>
<keyword evidence="13" id="KW-0472">Membrane</keyword>
<comment type="catalytic activity">
    <reaction evidence="15">
        <text>L-seryl-[protein] + ATP = O-phospho-L-seryl-[protein] + ADP + H(+)</text>
        <dbReference type="Rhea" id="RHEA:17989"/>
        <dbReference type="Rhea" id="RHEA-COMP:9863"/>
        <dbReference type="Rhea" id="RHEA-COMP:11604"/>
        <dbReference type="ChEBI" id="CHEBI:15378"/>
        <dbReference type="ChEBI" id="CHEBI:29999"/>
        <dbReference type="ChEBI" id="CHEBI:30616"/>
        <dbReference type="ChEBI" id="CHEBI:83421"/>
        <dbReference type="ChEBI" id="CHEBI:456216"/>
        <dbReference type="EC" id="2.7.11.1"/>
    </reaction>
</comment>
<dbReference type="Pfam" id="PF00069">
    <property type="entry name" value="Pkinase"/>
    <property type="match status" value="1"/>
</dbReference>
<dbReference type="FunFam" id="3.80.10.10:FF:000400">
    <property type="entry name" value="Nuclear pore complex protein NUP107"/>
    <property type="match status" value="1"/>
</dbReference>
<evidence type="ECO:0000256" key="9">
    <source>
        <dbReference type="ARBA" id="ARBA00022741"/>
    </source>
</evidence>
<dbReference type="PROSITE" id="PS51450">
    <property type="entry name" value="LRR"/>
    <property type="match status" value="2"/>
</dbReference>
<dbReference type="InterPro" id="IPR017441">
    <property type="entry name" value="Protein_kinase_ATP_BS"/>
</dbReference>